<evidence type="ECO:0000313" key="11">
    <source>
        <dbReference type="EMBL" id="KAG8477697.1"/>
    </source>
</evidence>
<organism evidence="11 12">
    <name type="scientific">Gossypium anomalum</name>
    <dbReference type="NCBI Taxonomy" id="47600"/>
    <lineage>
        <taxon>Eukaryota</taxon>
        <taxon>Viridiplantae</taxon>
        <taxon>Streptophyta</taxon>
        <taxon>Embryophyta</taxon>
        <taxon>Tracheophyta</taxon>
        <taxon>Spermatophyta</taxon>
        <taxon>Magnoliopsida</taxon>
        <taxon>eudicotyledons</taxon>
        <taxon>Gunneridae</taxon>
        <taxon>Pentapetalae</taxon>
        <taxon>rosids</taxon>
        <taxon>malvids</taxon>
        <taxon>Malvales</taxon>
        <taxon>Malvaceae</taxon>
        <taxon>Malvoideae</taxon>
        <taxon>Gossypium</taxon>
    </lineage>
</organism>
<evidence type="ECO:0000256" key="7">
    <source>
        <dbReference type="ARBA" id="ARBA00023242"/>
    </source>
</evidence>
<dbReference type="EMBL" id="JAHUZN010000011">
    <property type="protein sequence ID" value="KAG8477697.1"/>
    <property type="molecule type" value="Genomic_DNA"/>
</dbReference>
<evidence type="ECO:0000259" key="10">
    <source>
        <dbReference type="PROSITE" id="PS51391"/>
    </source>
</evidence>
<evidence type="ECO:0008006" key="13">
    <source>
        <dbReference type="Google" id="ProtNLM"/>
    </source>
</evidence>
<feature type="region of interest" description="Disordered" evidence="8">
    <location>
        <begin position="1113"/>
        <end position="1132"/>
    </location>
</feature>
<keyword evidence="5" id="KW-0287">Flowering</keyword>
<dbReference type="Pfam" id="PF04818">
    <property type="entry name" value="CID"/>
    <property type="match status" value="1"/>
</dbReference>
<keyword evidence="4" id="KW-0805">Transcription regulation</keyword>
<keyword evidence="2" id="KW-0217">Developmental protein</keyword>
<evidence type="ECO:0000259" key="9">
    <source>
        <dbReference type="PROSITE" id="PS50812"/>
    </source>
</evidence>
<evidence type="ECO:0000256" key="2">
    <source>
        <dbReference type="ARBA" id="ARBA00022473"/>
    </source>
</evidence>
<dbReference type="Gene3D" id="1.25.40.90">
    <property type="match status" value="1"/>
</dbReference>
<gene>
    <name evidence="11" type="ORF">CXB51_027657</name>
</gene>
<reference evidence="11 12" key="1">
    <citation type="journal article" date="2021" name="bioRxiv">
        <title>The Gossypium anomalum genome as a resource for cotton improvement and evolutionary analysis of hybrid incompatibility.</title>
        <authorList>
            <person name="Grover C.E."/>
            <person name="Yuan D."/>
            <person name="Arick M.A."/>
            <person name="Miller E.R."/>
            <person name="Hu G."/>
            <person name="Peterson D.G."/>
            <person name="Wendel J.F."/>
            <person name="Udall J.A."/>
        </authorList>
    </citation>
    <scope>NUCLEOTIDE SEQUENCE [LARGE SCALE GENOMIC DNA]</scope>
    <source>
        <strain evidence="11">JFW-Udall</strain>
        <tissue evidence="11">Leaf</tissue>
    </source>
</reference>
<feature type="compositionally biased region" description="Polar residues" evidence="8">
    <location>
        <begin position="114"/>
        <end position="136"/>
    </location>
</feature>
<feature type="domain" description="PWWP" evidence="9">
    <location>
        <begin position="21"/>
        <end position="78"/>
    </location>
</feature>
<evidence type="ECO:0000313" key="12">
    <source>
        <dbReference type="Proteomes" id="UP000701853"/>
    </source>
</evidence>
<name>A0A8J6CJW3_9ROSI</name>
<sequence>MAPSRRKSASKAAAARRQWKVGDLVLAKVKGFPAWPATVSEPEKWGYSSDWKKVMVYFFGTQQIAFCNPADVEAFTEEKKQSLLTKRQGKGADFVRAVQEIIDSYEKSKKQDQVDNCNSADGVTQANCGNSGDSSVSKDLTDTFEATEIAQADARTDALHEKESVSEQPSDTFLVKEEPVLTTYSSRKRSGSVRSQKSIGEQKASPVRRGRSSTRVESSRFQNFMMSSNDVRSVSDVSTNVIQNGSQRKNKQVKKSTDASESDDVDLSVLMLNGRIDDNGSAIATVDSDAGSFNEGSSMDCSCKPEDSGTVVECLEGDAELSNGLDFQIKALVIKRKRKPFRKLVNIDPAEPLAEADLSLGISNTRQNLQNNCDNLNERYSKDDGDEHLPLLKRARVRMSKLLAANEFVSSSPMEEKPISEGTVNLLHLQQMSPSSSHNDSPTERDSLLLKGALINVSPSKGNSEVQGSRPESLKVLRNQLGCLAGGEAALPPSKRLHRALEAMSANAADEDQAIAELSATMKTLDDESHDSLVSSHVTVEDKEANVLEQHGRDLIANSDSGMFSVSNSMPSDKFVESSVEPLVCCQPVKSPKNQKHVLHEDVFVEPMNHVSCNSHKSQCLDHSSPNPEKSQASFRSNCGSLYQKFPSNDDLDAEHAGLSNFGAENPGEQFNTSEHADMSCDPVTVTGKTCKVSPQDGSKSEPLKSQINDSSLVNSMHEVEEEFQPEMRHKTTSSLNLDDNSDKDVAGAQLSPCSADGVDSPAQVSPSNASLCHVSTSESASIVHSNGYGSPNVHLCPNKVVLCVSNADDEAKADSMTFERPKSVSKCSNYTDAQAVLLSFENMLVILTRTKESIARATRIAIDCAKFGVSANKVVEIIARNLERESSLHKRVDLFFLVDSITQCSRGLKGDVGDIYPSAIQAALPRLLNAAAPPGPNAQENRRQCLKVLRLWLERRILPESVVRHHIRELDSLSVSSSGGVFSRRSARTERALDDPIRDMEGMLVDEYGSNSSFQLPGFCMPRMLNEEDEGSDSDGESFEAVTPEHYSGGPEEQEANPASEKRRHILEDVDGELEMEDVAPEIEMSSTSCAAGINTAQTLQEHCDQHFPLPFAPPLPHDVRPSSPPLPSSPPPPPLHHLLFLHPSLVLFLVPTQTMLIQQFIQDRQDDLRSMVPPSVAPRISSTVCANTVPYNGPDPRNPPVMQVSDCNTAFNSCPVPPVNNIQQPDGPNFHNAYPPQPLHPAPTNQFAYVNSAPHVNLMRDAPPPYTDRYSSLNFDGANYYHSHERMNLAPNEPRESWRYPPPTFSGPWYADNANSSYGHGHGSYGGPQCEPARFPNEGWGFRRPPMDHRNFFPGRLPAEGDNIFFSRVSYDLLVIEQLLIRYCAWAMWSFLKNNGEYLYLNINCFGCRDVDPPSSQGSKFQSEINLEQSVKNVATSGGVLRHQALMSRLQTFEVITPFDG</sequence>
<feature type="region of interest" description="Disordered" evidence="8">
    <location>
        <begin position="724"/>
        <end position="761"/>
    </location>
</feature>
<feature type="region of interest" description="Disordered" evidence="8">
    <location>
        <begin position="113"/>
        <end position="136"/>
    </location>
</feature>
<evidence type="ECO:0000256" key="4">
    <source>
        <dbReference type="ARBA" id="ARBA00023015"/>
    </source>
</evidence>
<dbReference type="Proteomes" id="UP000701853">
    <property type="component" value="Chromosome 11"/>
</dbReference>
<comment type="subcellular location">
    <subcellularLocation>
        <location evidence="1">Nucleus</location>
    </subcellularLocation>
</comment>
<evidence type="ECO:0000256" key="6">
    <source>
        <dbReference type="ARBA" id="ARBA00023163"/>
    </source>
</evidence>
<feature type="compositionally biased region" description="Polar residues" evidence="8">
    <location>
        <begin position="615"/>
        <end position="641"/>
    </location>
</feature>
<protein>
    <recommendedName>
        <fullName evidence="13">Protein HUA2-LIKE 3-like</fullName>
    </recommendedName>
</protein>
<dbReference type="SMART" id="SM00582">
    <property type="entry name" value="RPR"/>
    <property type="match status" value="1"/>
</dbReference>
<evidence type="ECO:0000256" key="8">
    <source>
        <dbReference type="SAM" id="MobiDB-lite"/>
    </source>
</evidence>
<dbReference type="GO" id="GO:0009908">
    <property type="term" value="P:flower development"/>
    <property type="evidence" value="ECO:0007669"/>
    <property type="project" value="UniProtKB-KW"/>
</dbReference>
<dbReference type="SMART" id="SM00293">
    <property type="entry name" value="PWWP"/>
    <property type="match status" value="1"/>
</dbReference>
<feature type="region of interest" description="Disordered" evidence="8">
    <location>
        <begin position="1027"/>
        <end position="1064"/>
    </location>
</feature>
<dbReference type="InterPro" id="IPR006569">
    <property type="entry name" value="CID_dom"/>
</dbReference>
<keyword evidence="3" id="KW-0507">mRNA processing</keyword>
<proteinExistence type="predicted"/>
<dbReference type="OrthoDB" id="62853at2759"/>
<comment type="caution">
    <text evidence="11">The sequence shown here is derived from an EMBL/GenBank/DDBJ whole genome shotgun (WGS) entry which is preliminary data.</text>
</comment>
<dbReference type="Pfam" id="PF00855">
    <property type="entry name" value="PWWP"/>
    <property type="match status" value="1"/>
</dbReference>
<dbReference type="PANTHER" id="PTHR12550">
    <property type="entry name" value="HEPATOMA-DERIVED GROWTH FACTOR-RELATED"/>
    <property type="match status" value="1"/>
</dbReference>
<feature type="domain" description="CID" evidence="10">
    <location>
        <begin position="833"/>
        <end position="975"/>
    </location>
</feature>
<dbReference type="PROSITE" id="PS50812">
    <property type="entry name" value="PWWP"/>
    <property type="match status" value="1"/>
</dbReference>
<dbReference type="Gene3D" id="2.30.30.140">
    <property type="match status" value="1"/>
</dbReference>
<dbReference type="GO" id="GO:0006397">
    <property type="term" value="P:mRNA processing"/>
    <property type="evidence" value="ECO:0007669"/>
    <property type="project" value="UniProtKB-KW"/>
</dbReference>
<keyword evidence="12" id="KW-1185">Reference proteome</keyword>
<feature type="region of interest" description="Disordered" evidence="8">
    <location>
        <begin position="155"/>
        <end position="217"/>
    </location>
</feature>
<feature type="region of interest" description="Disordered" evidence="8">
    <location>
        <begin position="240"/>
        <end position="260"/>
    </location>
</feature>
<dbReference type="GO" id="GO:0005634">
    <property type="term" value="C:nucleus"/>
    <property type="evidence" value="ECO:0007669"/>
    <property type="project" value="UniProtKB-SubCell"/>
</dbReference>
<keyword evidence="7" id="KW-0539">Nucleus</keyword>
<dbReference type="InterPro" id="IPR008942">
    <property type="entry name" value="ENTH_VHS"/>
</dbReference>
<dbReference type="FunFam" id="1.25.40.90:FF:000037">
    <property type="entry name" value="Enhancer of ag-4 2"/>
    <property type="match status" value="1"/>
</dbReference>
<accession>A0A8J6CJW3</accession>
<feature type="region of interest" description="Disordered" evidence="8">
    <location>
        <begin position="615"/>
        <end position="679"/>
    </location>
</feature>
<keyword evidence="6" id="KW-0804">Transcription</keyword>
<dbReference type="SUPFAM" id="SSF63748">
    <property type="entry name" value="Tudor/PWWP/MBT"/>
    <property type="match status" value="1"/>
</dbReference>
<evidence type="ECO:0000256" key="5">
    <source>
        <dbReference type="ARBA" id="ARBA00023089"/>
    </source>
</evidence>
<dbReference type="PROSITE" id="PS51391">
    <property type="entry name" value="CID"/>
    <property type="match status" value="1"/>
</dbReference>
<dbReference type="CDD" id="cd20147">
    <property type="entry name" value="PWWP_HULK"/>
    <property type="match status" value="1"/>
</dbReference>
<evidence type="ECO:0000256" key="3">
    <source>
        <dbReference type="ARBA" id="ARBA00022664"/>
    </source>
</evidence>
<dbReference type="PANTHER" id="PTHR12550:SF49">
    <property type="entry name" value="PROTEIN HUA2-LIKE 2-RELATED"/>
    <property type="match status" value="1"/>
</dbReference>
<feature type="compositionally biased region" description="Basic and acidic residues" evidence="8">
    <location>
        <begin position="155"/>
        <end position="165"/>
    </location>
</feature>
<dbReference type="InterPro" id="IPR000313">
    <property type="entry name" value="PWWP_dom"/>
</dbReference>
<evidence type="ECO:0000256" key="1">
    <source>
        <dbReference type="ARBA" id="ARBA00004123"/>
    </source>
</evidence>
<feature type="compositionally biased region" description="Acidic residues" evidence="8">
    <location>
        <begin position="1028"/>
        <end position="1039"/>
    </location>
</feature>